<dbReference type="Pfam" id="PF04978">
    <property type="entry name" value="MST"/>
    <property type="match status" value="1"/>
</dbReference>
<feature type="region of interest" description="Disordered" evidence="1">
    <location>
        <begin position="50"/>
        <end position="85"/>
    </location>
</feature>
<dbReference type="Gene3D" id="1.10.10.60">
    <property type="entry name" value="Homeodomain-like"/>
    <property type="match status" value="1"/>
</dbReference>
<dbReference type="EMBL" id="AGCM01000073">
    <property type="protein sequence ID" value="EHM54313.1"/>
    <property type="molecule type" value="Genomic_DNA"/>
</dbReference>
<dbReference type="PATRIC" id="fig|797473.3.peg.1074"/>
<sequence length="262" mass="29631">MEAPMPWKTQSAKEQRIELVTLARKPGANISELARRFGVSRKTVYKWLKRDDMGDRSRRPKSSTKRVPQQQGAIQSRPLPPIRDNPMTPPYLDMLLDAVRRPQERLLRTMDGLSLAQLNALPVAASAPTIKSIGWLVWHTAREQDLQIAALAGTEALWTRDGWNRRFAFDLPDDTEDWRHSPAEAAQVIIRDAALLRDYLAAATQAVIDYLQQLPPDALPDIIDRHWNPPVSRAVRLISIIDDAAMHSGQAVYVRRLLGLTD</sequence>
<comment type="caution">
    <text evidence="2">The sequence shown here is derived from an EMBL/GenBank/DDBJ whole genome shotgun (WGS) entry which is preliminary data.</text>
</comment>
<dbReference type="SUPFAM" id="SSF109854">
    <property type="entry name" value="DinB/YfiT-like putative metalloenzymes"/>
    <property type="match status" value="1"/>
</dbReference>
<dbReference type="InterPro" id="IPR009057">
    <property type="entry name" value="Homeodomain-like_sf"/>
</dbReference>
<dbReference type="Proteomes" id="UP000004750">
    <property type="component" value="Unassembled WGS sequence"/>
</dbReference>
<evidence type="ECO:0000256" key="1">
    <source>
        <dbReference type="SAM" id="MobiDB-lite"/>
    </source>
</evidence>
<dbReference type="SUPFAM" id="SSF46689">
    <property type="entry name" value="Homeodomain-like"/>
    <property type="match status" value="1"/>
</dbReference>
<dbReference type="STRING" id="797473.HMPREF9080_01333"/>
<gene>
    <name evidence="2" type="ORF">HMPREF9080_01333</name>
</gene>
<dbReference type="InterPro" id="IPR034660">
    <property type="entry name" value="DinB/YfiT-like"/>
</dbReference>
<reference evidence="2 3" key="1">
    <citation type="submission" date="2011-08" db="EMBL/GenBank/DDBJ databases">
        <authorList>
            <person name="Weinstock G."/>
            <person name="Sodergren E."/>
            <person name="Clifton S."/>
            <person name="Fulton L."/>
            <person name="Fulton B."/>
            <person name="Courtney L."/>
            <person name="Fronick C."/>
            <person name="Harrison M."/>
            <person name="Strong C."/>
            <person name="Farmer C."/>
            <person name="Delahaunty K."/>
            <person name="Markovic C."/>
            <person name="Hall O."/>
            <person name="Minx P."/>
            <person name="Tomlinson C."/>
            <person name="Mitreva M."/>
            <person name="Hou S."/>
            <person name="Chen J."/>
            <person name="Wollam A."/>
            <person name="Pepin K.H."/>
            <person name="Johnson M."/>
            <person name="Bhonagiri V."/>
            <person name="Zhang X."/>
            <person name="Suruliraj S."/>
            <person name="Warren W."/>
            <person name="Chinwalla A."/>
            <person name="Mardis E.R."/>
            <person name="Wilson R.K."/>
        </authorList>
    </citation>
    <scope>NUCLEOTIDE SEQUENCE [LARGE SCALE GENOMIC DNA]</scope>
    <source>
        <strain evidence="2 3">F0432</strain>
    </source>
</reference>
<protein>
    <submittedName>
        <fullName evidence="2">Transcriptional regulator, MerR family</fullName>
    </submittedName>
</protein>
<dbReference type="Pfam" id="PF13384">
    <property type="entry name" value="HTH_23"/>
    <property type="match status" value="1"/>
</dbReference>
<dbReference type="Gene3D" id="1.20.120.450">
    <property type="entry name" value="dinb family like domain"/>
    <property type="match status" value="1"/>
</dbReference>
<name>G9ZEZ3_9GAMM</name>
<proteinExistence type="predicted"/>
<accession>G9ZEZ3</accession>
<dbReference type="InterPro" id="IPR007061">
    <property type="entry name" value="MST-like"/>
</dbReference>
<organism evidence="2 3">
    <name type="scientific">Cardiobacterium valvarum F0432</name>
    <dbReference type="NCBI Taxonomy" id="797473"/>
    <lineage>
        <taxon>Bacteria</taxon>
        <taxon>Pseudomonadati</taxon>
        <taxon>Pseudomonadota</taxon>
        <taxon>Gammaproteobacteria</taxon>
        <taxon>Cardiobacteriales</taxon>
        <taxon>Cardiobacteriaceae</taxon>
        <taxon>Cardiobacterium</taxon>
    </lineage>
</organism>
<dbReference type="AlphaFoldDB" id="G9ZEZ3"/>
<evidence type="ECO:0000313" key="2">
    <source>
        <dbReference type="EMBL" id="EHM54313.1"/>
    </source>
</evidence>
<feature type="compositionally biased region" description="Polar residues" evidence="1">
    <location>
        <begin position="65"/>
        <end position="74"/>
    </location>
</feature>
<dbReference type="HOGENOM" id="CLU_1060462_0_0_6"/>
<evidence type="ECO:0000313" key="3">
    <source>
        <dbReference type="Proteomes" id="UP000004750"/>
    </source>
</evidence>